<dbReference type="PROSITE" id="PS51257">
    <property type="entry name" value="PROKAR_LIPOPROTEIN"/>
    <property type="match status" value="1"/>
</dbReference>
<reference evidence="2" key="1">
    <citation type="submission" date="2020-10" db="EMBL/GenBank/DDBJ databases">
        <authorList>
            <person name="Gilroy R."/>
        </authorList>
    </citation>
    <scope>NUCLEOTIDE SEQUENCE</scope>
    <source>
        <strain evidence="2">G3-8215</strain>
    </source>
</reference>
<accession>A0A940DWG1</accession>
<evidence type="ECO:0000313" key="3">
    <source>
        <dbReference type="Proteomes" id="UP000725002"/>
    </source>
</evidence>
<feature type="domain" description="Putative auto-transporter adhesin head GIN" evidence="1">
    <location>
        <begin position="42"/>
        <end position="200"/>
    </location>
</feature>
<organism evidence="2 3">
    <name type="scientific">Candidatus Cryptobacteroides avicola</name>
    <dbReference type="NCBI Taxonomy" id="2840757"/>
    <lineage>
        <taxon>Bacteria</taxon>
        <taxon>Pseudomonadati</taxon>
        <taxon>Bacteroidota</taxon>
        <taxon>Bacteroidia</taxon>
        <taxon>Bacteroidales</taxon>
        <taxon>Candidatus Cryptobacteroides</taxon>
    </lineage>
</organism>
<dbReference type="InterPro" id="IPR021255">
    <property type="entry name" value="DUF2807"/>
</dbReference>
<comment type="caution">
    <text evidence="2">The sequence shown here is derived from an EMBL/GenBank/DDBJ whole genome shotgun (WGS) entry which is preliminary data.</text>
</comment>
<dbReference type="EMBL" id="JADILV010000062">
    <property type="protein sequence ID" value="MBO8484266.1"/>
    <property type="molecule type" value="Genomic_DNA"/>
</dbReference>
<gene>
    <name evidence="2" type="ORF">IAB75_09165</name>
</gene>
<evidence type="ECO:0000259" key="1">
    <source>
        <dbReference type="Pfam" id="PF10988"/>
    </source>
</evidence>
<name>A0A940DWG1_9BACT</name>
<evidence type="ECO:0000313" key="2">
    <source>
        <dbReference type="EMBL" id="MBO8484266.1"/>
    </source>
</evidence>
<sequence>MELSYRILYAAVILASASCSRNLTPSSEITGQEFDINSNITSVIAHDQMNVVFDSQLPKGKIVVYANSDLHKYVYFRNHGESVELWYDDGKKSYDGMTVEAHIPSEQFSDIAVYDLVTITGKPETKDFSVDLDDSSEMFCDNVDFNILTVKLDGLAEMVVSGRCNILDITSSGMSEFICPDLYCEHVRGHLDDMSDVTVTSPGGFDGIIDDSTLIILKPDEGKE</sequence>
<dbReference type="Pfam" id="PF10988">
    <property type="entry name" value="DUF2807"/>
    <property type="match status" value="1"/>
</dbReference>
<dbReference type="Proteomes" id="UP000725002">
    <property type="component" value="Unassembled WGS sequence"/>
</dbReference>
<dbReference type="Gene3D" id="2.160.20.120">
    <property type="match status" value="1"/>
</dbReference>
<reference evidence="2" key="2">
    <citation type="journal article" date="2021" name="PeerJ">
        <title>Extensive microbial diversity within the chicken gut microbiome revealed by metagenomics and culture.</title>
        <authorList>
            <person name="Gilroy R."/>
            <person name="Ravi A."/>
            <person name="Getino M."/>
            <person name="Pursley I."/>
            <person name="Horton D.L."/>
            <person name="Alikhan N.F."/>
            <person name="Baker D."/>
            <person name="Gharbi K."/>
            <person name="Hall N."/>
            <person name="Watson M."/>
            <person name="Adriaenssens E.M."/>
            <person name="Foster-Nyarko E."/>
            <person name="Jarju S."/>
            <person name="Secka A."/>
            <person name="Antonio M."/>
            <person name="Oren A."/>
            <person name="Chaudhuri R.R."/>
            <person name="La Ragione R."/>
            <person name="Hildebrand F."/>
            <person name="Pallen M.J."/>
        </authorList>
    </citation>
    <scope>NUCLEOTIDE SEQUENCE</scope>
    <source>
        <strain evidence="2">G3-8215</strain>
    </source>
</reference>
<dbReference type="AlphaFoldDB" id="A0A940DWG1"/>
<protein>
    <submittedName>
        <fullName evidence="2">DUF2807 domain-containing protein</fullName>
    </submittedName>
</protein>
<proteinExistence type="predicted"/>